<evidence type="ECO:0000256" key="6">
    <source>
        <dbReference type="RuleBase" id="RU003983"/>
    </source>
</evidence>
<dbReference type="PANTHER" id="PTHR22726:SF1">
    <property type="entry name" value="METALLOENDOPEPTIDASE OMA1, MITOCHONDRIAL"/>
    <property type="match status" value="1"/>
</dbReference>
<proteinExistence type="inferred from homology"/>
<keyword evidence="3 6" id="KW-0378">Hydrolase</keyword>
<dbReference type="InterPro" id="IPR051156">
    <property type="entry name" value="Mito/Outer_Membr_Metalloprot"/>
</dbReference>
<keyword evidence="9" id="KW-1185">Reference proteome</keyword>
<keyword evidence="1 6" id="KW-0645">Protease</keyword>
<gene>
    <name evidence="8" type="ORF">GCM10022404_24330</name>
</gene>
<keyword evidence="2" id="KW-0479">Metal-binding</keyword>
<protein>
    <submittedName>
        <fullName evidence="8">M48 family metalloprotease</fullName>
    </submittedName>
</protein>
<dbReference type="Proteomes" id="UP001399917">
    <property type="component" value="Unassembled WGS sequence"/>
</dbReference>
<evidence type="ECO:0000313" key="8">
    <source>
        <dbReference type="EMBL" id="GAA3873635.1"/>
    </source>
</evidence>
<keyword evidence="4 6" id="KW-0862">Zinc</keyword>
<dbReference type="PANTHER" id="PTHR22726">
    <property type="entry name" value="METALLOENDOPEPTIDASE OMA1"/>
    <property type="match status" value="1"/>
</dbReference>
<evidence type="ECO:0000259" key="7">
    <source>
        <dbReference type="Pfam" id="PF01435"/>
    </source>
</evidence>
<evidence type="ECO:0000256" key="5">
    <source>
        <dbReference type="ARBA" id="ARBA00023049"/>
    </source>
</evidence>
<evidence type="ECO:0000256" key="4">
    <source>
        <dbReference type="ARBA" id="ARBA00022833"/>
    </source>
</evidence>
<dbReference type="CDD" id="cd07332">
    <property type="entry name" value="M48C_Oma1_like"/>
    <property type="match status" value="1"/>
</dbReference>
<dbReference type="Gene3D" id="3.30.2010.10">
    <property type="entry name" value="Metalloproteases ('zincins'), catalytic domain"/>
    <property type="match status" value="1"/>
</dbReference>
<evidence type="ECO:0000313" key="9">
    <source>
        <dbReference type="Proteomes" id="UP001399917"/>
    </source>
</evidence>
<name>A0ABP7KFT9_9RHOB</name>
<keyword evidence="5 6" id="KW-0482">Metalloprotease</keyword>
<dbReference type="InterPro" id="IPR001915">
    <property type="entry name" value="Peptidase_M48"/>
</dbReference>
<accession>A0ABP7KFT9</accession>
<dbReference type="EMBL" id="BAABDF010000007">
    <property type="protein sequence ID" value="GAA3873635.1"/>
    <property type="molecule type" value="Genomic_DNA"/>
</dbReference>
<evidence type="ECO:0000256" key="1">
    <source>
        <dbReference type="ARBA" id="ARBA00022670"/>
    </source>
</evidence>
<organism evidence="8 9">
    <name type="scientific">Celeribacter arenosi</name>
    <dbReference type="NCBI Taxonomy" id="792649"/>
    <lineage>
        <taxon>Bacteria</taxon>
        <taxon>Pseudomonadati</taxon>
        <taxon>Pseudomonadota</taxon>
        <taxon>Alphaproteobacteria</taxon>
        <taxon>Rhodobacterales</taxon>
        <taxon>Roseobacteraceae</taxon>
        <taxon>Celeribacter</taxon>
    </lineage>
</organism>
<evidence type="ECO:0000256" key="3">
    <source>
        <dbReference type="ARBA" id="ARBA00022801"/>
    </source>
</evidence>
<sequence length="229" mass="25334">MGMLRLTPILLALAYGFLMFHFSAWNQKRQLDANSVDLVDPTLNDVLKRLATALDVARVQVKIHEVPTVNALAAHDGRVFITRGMYDKFRLGDITAAELASVVAHEIGHVALGHSKRRMVDFSGQNALRTGLAMILSRFIPVIGPWIANQVIRLLTAKLSRNDEFEADAYASALMIKAGLGTEPQKALFEKLPRLTGNRGASMPAWLLTHPKSQERIAAIESNEEKWQG</sequence>
<dbReference type="Pfam" id="PF01435">
    <property type="entry name" value="Peptidase_M48"/>
    <property type="match status" value="1"/>
</dbReference>
<evidence type="ECO:0000256" key="2">
    <source>
        <dbReference type="ARBA" id="ARBA00022723"/>
    </source>
</evidence>
<comment type="caution">
    <text evidence="8">The sequence shown here is derived from an EMBL/GenBank/DDBJ whole genome shotgun (WGS) entry which is preliminary data.</text>
</comment>
<comment type="similarity">
    <text evidence="6">Belongs to the peptidase M48 family.</text>
</comment>
<feature type="domain" description="Peptidase M48" evidence="7">
    <location>
        <begin position="40"/>
        <end position="222"/>
    </location>
</feature>
<comment type="cofactor">
    <cofactor evidence="6">
        <name>Zn(2+)</name>
        <dbReference type="ChEBI" id="CHEBI:29105"/>
    </cofactor>
    <text evidence="6">Binds 1 zinc ion per subunit.</text>
</comment>
<reference evidence="9" key="1">
    <citation type="journal article" date="2019" name="Int. J. Syst. Evol. Microbiol.">
        <title>The Global Catalogue of Microorganisms (GCM) 10K type strain sequencing project: providing services to taxonomists for standard genome sequencing and annotation.</title>
        <authorList>
            <consortium name="The Broad Institute Genomics Platform"/>
            <consortium name="The Broad Institute Genome Sequencing Center for Infectious Disease"/>
            <person name="Wu L."/>
            <person name="Ma J."/>
        </authorList>
    </citation>
    <scope>NUCLEOTIDE SEQUENCE [LARGE SCALE GENOMIC DNA]</scope>
    <source>
        <strain evidence="9">JCM 17190</strain>
    </source>
</reference>
<dbReference type="GO" id="GO:0008237">
    <property type="term" value="F:metallopeptidase activity"/>
    <property type="evidence" value="ECO:0007669"/>
    <property type="project" value="UniProtKB-KW"/>
</dbReference>